<dbReference type="EMBL" id="AWVF01000144">
    <property type="protein sequence ID" value="ERJ96445.1"/>
    <property type="molecule type" value="Genomic_DNA"/>
</dbReference>
<keyword evidence="2" id="KW-1185">Reference proteome</keyword>
<proteinExistence type="predicted"/>
<comment type="caution">
    <text evidence="1">The sequence shown here is derived from an EMBL/GenBank/DDBJ whole genome shotgun (WGS) entry which is preliminary data.</text>
</comment>
<gene>
    <name evidence="1" type="ORF">RUMCAL_01193</name>
</gene>
<name>U2KWI2_9FIRM</name>
<organism evidence="1 2">
    <name type="scientific">Ruminococcus callidus ATCC 27760</name>
    <dbReference type="NCBI Taxonomy" id="411473"/>
    <lineage>
        <taxon>Bacteria</taxon>
        <taxon>Bacillati</taxon>
        <taxon>Bacillota</taxon>
        <taxon>Clostridia</taxon>
        <taxon>Eubacteriales</taxon>
        <taxon>Oscillospiraceae</taxon>
        <taxon>Ruminococcus</taxon>
    </lineage>
</organism>
<evidence type="ECO:0000313" key="1">
    <source>
        <dbReference type="EMBL" id="ERJ96445.1"/>
    </source>
</evidence>
<protein>
    <submittedName>
        <fullName evidence="1">Uncharacterized protein</fullName>
    </submittedName>
</protein>
<dbReference type="AlphaFoldDB" id="U2KWI2"/>
<dbReference type="AntiFam" id="ANF00057">
    <property type="entry name" value="Translation of E. coli type CRISPR repeat"/>
</dbReference>
<reference evidence="1 2" key="1">
    <citation type="submission" date="2013-07" db="EMBL/GenBank/DDBJ databases">
        <authorList>
            <person name="Weinstock G."/>
            <person name="Sodergren E."/>
            <person name="Wylie T."/>
            <person name="Fulton L."/>
            <person name="Fulton R."/>
            <person name="Fronick C."/>
            <person name="O'Laughlin M."/>
            <person name="Godfrey J."/>
            <person name="Miner T."/>
            <person name="Herter B."/>
            <person name="Appelbaum E."/>
            <person name="Cordes M."/>
            <person name="Lek S."/>
            <person name="Wollam A."/>
            <person name="Pepin K.H."/>
            <person name="Palsikar V.B."/>
            <person name="Mitreva M."/>
            <person name="Wilson R.K."/>
        </authorList>
    </citation>
    <scope>NUCLEOTIDE SEQUENCE [LARGE SCALE GENOMIC DNA]</scope>
    <source>
        <strain evidence="1 2">ATCC 27760</strain>
    </source>
</reference>
<accession>U2KWI2</accession>
<dbReference type="HOGENOM" id="CLU_2652241_0_0_9"/>
<dbReference type="Proteomes" id="UP000016662">
    <property type="component" value="Unassembled WGS sequence"/>
</dbReference>
<sequence length="76" mass="8830">MRGKADKFLIPSTYVRITPAYAGKSIFPHYHLTDSQDHPRLCGEKDLDRWEDKLDRGITPAYAGKRPHSFCVERRL</sequence>
<dbReference type="STRING" id="411473.RUMCAL_01193"/>
<evidence type="ECO:0000313" key="2">
    <source>
        <dbReference type="Proteomes" id="UP000016662"/>
    </source>
</evidence>